<reference evidence="12 13" key="1">
    <citation type="submission" date="2016-10" db="EMBL/GenBank/DDBJ databases">
        <authorList>
            <person name="Varghese N."/>
            <person name="Submissions S."/>
        </authorList>
    </citation>
    <scope>NUCLEOTIDE SEQUENCE [LARGE SCALE GENOMIC DNA]</scope>
    <source>
        <strain evidence="12 13">DSM 1741</strain>
    </source>
</reference>
<evidence type="ECO:0000256" key="2">
    <source>
        <dbReference type="ARBA" id="ARBA00012154"/>
    </source>
</evidence>
<comment type="similarity">
    <text evidence="11">Belongs to the shikimate kinase family.</text>
</comment>
<feature type="binding site" evidence="11">
    <location>
        <position position="48"/>
    </location>
    <ligand>
        <name>Mg(2+)</name>
        <dbReference type="ChEBI" id="CHEBI:18420"/>
    </ligand>
</feature>
<dbReference type="PANTHER" id="PTHR21087">
    <property type="entry name" value="SHIKIMATE KINASE"/>
    <property type="match status" value="1"/>
</dbReference>
<evidence type="ECO:0000256" key="9">
    <source>
        <dbReference type="ARBA" id="ARBA00023141"/>
    </source>
</evidence>
<dbReference type="InterPro" id="IPR023000">
    <property type="entry name" value="Shikimate_kinase_CS"/>
</dbReference>
<dbReference type="RefSeq" id="WP_161949103.1">
    <property type="nucleotide sequence ID" value="NZ_FOTO01000005.1"/>
</dbReference>
<accession>A0A8G2C2Q7</accession>
<evidence type="ECO:0000256" key="1">
    <source>
        <dbReference type="ARBA" id="ARBA00004842"/>
    </source>
</evidence>
<comment type="cofactor">
    <cofactor evidence="11">
        <name>Mg(2+)</name>
        <dbReference type="ChEBI" id="CHEBI:18420"/>
    </cofactor>
    <text evidence="11">Binds 1 Mg(2+) ion per subunit.</text>
</comment>
<feature type="binding site" evidence="11">
    <location>
        <position position="172"/>
    </location>
    <ligand>
        <name>substrate</name>
    </ligand>
</feature>
<dbReference type="InterPro" id="IPR031322">
    <property type="entry name" value="Shikimate/glucono_kinase"/>
</dbReference>
<evidence type="ECO:0000256" key="5">
    <source>
        <dbReference type="ARBA" id="ARBA00022679"/>
    </source>
</evidence>
<dbReference type="NCBIfam" id="NF002988">
    <property type="entry name" value="PRK03731.1"/>
    <property type="match status" value="1"/>
</dbReference>
<keyword evidence="13" id="KW-1185">Reference proteome</keyword>
<comment type="function">
    <text evidence="11">Catalyzes the specific phosphorylation of the 3-hydroxyl group of shikimic acid using ATP as a cosubstrate.</text>
</comment>
<proteinExistence type="inferred from homology"/>
<dbReference type="InterPro" id="IPR000623">
    <property type="entry name" value="Shikimate_kinase/TSH1"/>
</dbReference>
<keyword evidence="9 11" id="KW-0057">Aromatic amino acid biosynthesis</keyword>
<dbReference type="PANTHER" id="PTHR21087:SF21">
    <property type="entry name" value="SHIKIMATE KINASE 2"/>
    <property type="match status" value="1"/>
</dbReference>
<keyword evidence="8 11" id="KW-0067">ATP-binding</keyword>
<evidence type="ECO:0000256" key="6">
    <source>
        <dbReference type="ARBA" id="ARBA00022741"/>
    </source>
</evidence>
<name>A0A8G2C2Q7_DESNO</name>
<keyword evidence="11" id="KW-0479">Metal-binding</keyword>
<dbReference type="GO" id="GO:0009073">
    <property type="term" value="P:aromatic amino acid family biosynthetic process"/>
    <property type="evidence" value="ECO:0007669"/>
    <property type="project" value="UniProtKB-KW"/>
</dbReference>
<dbReference type="AlphaFoldDB" id="A0A8G2C2Q7"/>
<dbReference type="PROSITE" id="PS01128">
    <property type="entry name" value="SHIKIMATE_KINASE"/>
    <property type="match status" value="1"/>
</dbReference>
<dbReference type="Pfam" id="PF01202">
    <property type="entry name" value="SKI"/>
    <property type="match status" value="1"/>
</dbReference>
<comment type="subunit">
    <text evidence="11">Monomer.</text>
</comment>
<dbReference type="GO" id="GO:0008652">
    <property type="term" value="P:amino acid biosynthetic process"/>
    <property type="evidence" value="ECO:0007669"/>
    <property type="project" value="UniProtKB-KW"/>
</dbReference>
<evidence type="ECO:0000313" key="13">
    <source>
        <dbReference type="Proteomes" id="UP000199581"/>
    </source>
</evidence>
<comment type="catalytic activity">
    <reaction evidence="10 11">
        <text>shikimate + ATP = 3-phosphoshikimate + ADP + H(+)</text>
        <dbReference type="Rhea" id="RHEA:13121"/>
        <dbReference type="ChEBI" id="CHEBI:15378"/>
        <dbReference type="ChEBI" id="CHEBI:30616"/>
        <dbReference type="ChEBI" id="CHEBI:36208"/>
        <dbReference type="ChEBI" id="CHEBI:145989"/>
        <dbReference type="ChEBI" id="CHEBI:456216"/>
        <dbReference type="EC" id="2.7.1.71"/>
    </reaction>
</comment>
<comment type="subcellular location">
    <subcellularLocation>
        <location evidence="11">Cytoplasm</location>
    </subcellularLocation>
</comment>
<evidence type="ECO:0000256" key="4">
    <source>
        <dbReference type="ARBA" id="ARBA00022605"/>
    </source>
</evidence>
<feature type="binding site" evidence="11">
    <location>
        <position position="112"/>
    </location>
    <ligand>
        <name>substrate</name>
    </ligand>
</feature>
<dbReference type="UniPathway" id="UPA00053">
    <property type="reaction ID" value="UER00088"/>
</dbReference>
<dbReference type="EMBL" id="FOTO01000005">
    <property type="protein sequence ID" value="SFL70119.1"/>
    <property type="molecule type" value="Genomic_DNA"/>
</dbReference>
<keyword evidence="3 11" id="KW-0963">Cytoplasm</keyword>
<evidence type="ECO:0000256" key="10">
    <source>
        <dbReference type="ARBA" id="ARBA00048567"/>
    </source>
</evidence>
<sequence length="218" mass="23846">MTNFIKKKVEIEDDAATMTFRPGQFKREPFSLQKKNIFLLGMRASGKTTLGKALAETLKCPCVDTDALVVAEAGQSIDAIVAERGWDAFRALEEAALIKAAALPGKVVSTGGGIILSKANRDLMYSSGVSFYLAADAGLLIARMLRDPNVAQRPALTPLALHDEVAAVMSEREALYMAGMDHMLQAHRSVEELVDDVLVALGLKEWDYSEKERVLDRY</sequence>
<protein>
    <recommendedName>
        <fullName evidence="2 11">Shikimate kinase</fullName>
        <shortName evidence="11">SK</shortName>
        <ecNumber evidence="2 11">2.7.1.71</ecNumber>
    </recommendedName>
</protein>
<feature type="binding site" evidence="11">
    <location>
        <position position="90"/>
    </location>
    <ligand>
        <name>substrate</name>
    </ligand>
</feature>
<feature type="binding site" evidence="11">
    <location>
        <begin position="44"/>
        <end position="49"/>
    </location>
    <ligand>
        <name>ATP</name>
        <dbReference type="ChEBI" id="CHEBI:30616"/>
    </ligand>
</feature>
<feature type="binding site" evidence="11">
    <location>
        <position position="188"/>
    </location>
    <ligand>
        <name>ATP</name>
        <dbReference type="ChEBI" id="CHEBI:30616"/>
    </ligand>
</feature>
<dbReference type="GO" id="GO:0004765">
    <property type="term" value="F:shikimate kinase activity"/>
    <property type="evidence" value="ECO:0007669"/>
    <property type="project" value="UniProtKB-UniRule"/>
</dbReference>
<feature type="binding site" evidence="11">
    <location>
        <position position="153"/>
    </location>
    <ligand>
        <name>ATP</name>
        <dbReference type="ChEBI" id="CHEBI:30616"/>
    </ligand>
</feature>
<evidence type="ECO:0000313" key="12">
    <source>
        <dbReference type="EMBL" id="SFL70119.1"/>
    </source>
</evidence>
<keyword evidence="11" id="KW-0460">Magnesium</keyword>
<dbReference type="HAMAP" id="MF_00109">
    <property type="entry name" value="Shikimate_kinase"/>
    <property type="match status" value="1"/>
</dbReference>
<dbReference type="GO" id="GO:0009423">
    <property type="term" value="P:chorismate biosynthetic process"/>
    <property type="evidence" value="ECO:0007669"/>
    <property type="project" value="UniProtKB-UniRule"/>
</dbReference>
<gene>
    <name evidence="11" type="primary">aroK</name>
    <name evidence="12" type="ORF">SAMN05421830_10548</name>
</gene>
<feature type="binding site" evidence="11">
    <location>
        <position position="66"/>
    </location>
    <ligand>
        <name>substrate</name>
    </ligand>
</feature>
<dbReference type="GO" id="GO:0005524">
    <property type="term" value="F:ATP binding"/>
    <property type="evidence" value="ECO:0007669"/>
    <property type="project" value="UniProtKB-UniRule"/>
</dbReference>
<dbReference type="Gene3D" id="3.40.50.300">
    <property type="entry name" value="P-loop containing nucleotide triphosphate hydrolases"/>
    <property type="match status" value="1"/>
</dbReference>
<keyword evidence="6 11" id="KW-0547">Nucleotide-binding</keyword>
<dbReference type="Proteomes" id="UP000199581">
    <property type="component" value="Unassembled WGS sequence"/>
</dbReference>
<dbReference type="EC" id="2.7.1.71" evidence="2 11"/>
<keyword evidence="7 11" id="KW-0418">Kinase</keyword>
<dbReference type="PRINTS" id="PR01100">
    <property type="entry name" value="SHIKIMTKNASE"/>
</dbReference>
<evidence type="ECO:0000256" key="8">
    <source>
        <dbReference type="ARBA" id="ARBA00022840"/>
    </source>
</evidence>
<evidence type="ECO:0000256" key="3">
    <source>
        <dbReference type="ARBA" id="ARBA00022490"/>
    </source>
</evidence>
<evidence type="ECO:0000256" key="11">
    <source>
        <dbReference type="HAMAP-Rule" id="MF_00109"/>
    </source>
</evidence>
<keyword evidence="5 11" id="KW-0808">Transferase</keyword>
<dbReference type="GO" id="GO:0005829">
    <property type="term" value="C:cytosol"/>
    <property type="evidence" value="ECO:0007669"/>
    <property type="project" value="TreeGrafter"/>
</dbReference>
<comment type="caution">
    <text evidence="12">The sequence shown here is derived from an EMBL/GenBank/DDBJ whole genome shotgun (WGS) entry which is preliminary data.</text>
</comment>
<dbReference type="SUPFAM" id="SSF52540">
    <property type="entry name" value="P-loop containing nucleoside triphosphate hydrolases"/>
    <property type="match status" value="1"/>
</dbReference>
<dbReference type="CDD" id="cd00464">
    <property type="entry name" value="SK"/>
    <property type="match status" value="1"/>
</dbReference>
<comment type="pathway">
    <text evidence="1 11">Metabolic intermediate biosynthesis; chorismate biosynthesis; chorismate from D-erythrose 4-phosphate and phosphoenolpyruvate: step 5/7.</text>
</comment>
<keyword evidence="4 11" id="KW-0028">Amino-acid biosynthesis</keyword>
<organism evidence="12 13">
    <name type="scientific">Desulfomicrobium norvegicum (strain DSM 1741 / NCIMB 8310)</name>
    <name type="common">Desulfovibrio baculatus (strain Norway 4)</name>
    <name type="synonym">Desulfovibrio desulfuricans (strain Norway 4)</name>
    <dbReference type="NCBI Taxonomy" id="52561"/>
    <lineage>
        <taxon>Bacteria</taxon>
        <taxon>Pseudomonadati</taxon>
        <taxon>Thermodesulfobacteriota</taxon>
        <taxon>Desulfovibrionia</taxon>
        <taxon>Desulfovibrionales</taxon>
        <taxon>Desulfomicrobiaceae</taxon>
        <taxon>Desulfomicrobium</taxon>
    </lineage>
</organism>
<dbReference type="InterPro" id="IPR027417">
    <property type="entry name" value="P-loop_NTPase"/>
</dbReference>
<evidence type="ECO:0000256" key="7">
    <source>
        <dbReference type="ARBA" id="ARBA00022777"/>
    </source>
</evidence>
<dbReference type="GO" id="GO:0000287">
    <property type="term" value="F:magnesium ion binding"/>
    <property type="evidence" value="ECO:0007669"/>
    <property type="project" value="UniProtKB-UniRule"/>
</dbReference>